<evidence type="ECO:0000313" key="4">
    <source>
        <dbReference type="EMBL" id="CAH0750286.1"/>
    </source>
</evidence>
<feature type="transmembrane region" description="Helical" evidence="3">
    <location>
        <begin position="667"/>
        <end position="688"/>
    </location>
</feature>
<evidence type="ECO:0000256" key="2">
    <source>
        <dbReference type="SAM" id="MobiDB-lite"/>
    </source>
</evidence>
<feature type="compositionally biased region" description="Polar residues" evidence="2">
    <location>
        <begin position="351"/>
        <end position="362"/>
    </location>
</feature>
<feature type="region of interest" description="Disordered" evidence="2">
    <location>
        <begin position="428"/>
        <end position="487"/>
    </location>
</feature>
<dbReference type="AlphaFoldDB" id="A0A9P0G2A4"/>
<feature type="region of interest" description="Disordered" evidence="2">
    <location>
        <begin position="155"/>
        <end position="210"/>
    </location>
</feature>
<keyword evidence="3" id="KW-0812">Transmembrane</keyword>
<sequence length="970" mass="108788">MIIVTDPISKAKTVLNFNSGDADFISFPAKADALVYMKSAGSNADIWYANVNGKFGFVNSKFLREHKILKKSSELIVIPLEPSHLQPNVQPNKVQQPHEVIDGTTIFTTEATTDVTQPESFTETPNLSNDNITPTLINVTPETLISQIEQNEITNDAFDNSEDNVNNSISSETINSSVNVEKINNTPTITSDKENSPQIDNNKNENENIVSDQLTQNDLVEQISKGDETENIQNEIAKSFLPQAIVSSTSESPLIDIVNNIPDQVVEENVNMLTNSEAAEKLPVPQALISSTNEEIPILMELNDGPDDLNLLKNTLTESETTEKSEQNTSSNIMKDDETPQLPQKPAETNDVPQPSMNLQQTELEKTERKLNKYTEEIVDNINGMNYETQNNEENTQIAQEPSPQTTNEQTIPAQKENSHNFTLINETSENNSQETQPIKIEEPNVTSEVNDKIQSSTESNLDTTTSKPETYDTSPAPHFIPDSSRVYRYSTEAPPLETPKEISSYEAINQNTILSPNNDEVSYYFVTEQPTEQTTASNTIDYSESVESILNDIPGPRTESTVETPEEENTEKAESIFSNIYSTMSDLWSASTEEQTTESLFNTEYSTSSPVIEKESVDEGFSFIKLIMAPFTSPSEESKAIFASGGQVCYTGDYCDGTSNEKSNRLLTFLVTTAISVLLFTLGYYYIDNKRQDGKLIATINTLQRDLLFTSKECEILKEELTTTKTKLAGIEESSFGMDDMVQSLKEEINELKAQNERLRKSLDDNEKLLRVSENTAGELQNTLSEVENTLSELLAERANSEEQIAELNGKIQAFEEELISVSRDRDNYQLKFVSAETALEEARKQTKRLNEVTQKLTDATNTIELQKHEIIALKEAIKELKSGTSSNVDVTSFIDHTEIKAKLSKALEEKESFEKKFEVEYKERTRLTEELQVTRESLQTTSQQATEALTRLEVLGKYFQERESELMK</sequence>
<feature type="region of interest" description="Disordered" evidence="2">
    <location>
        <begin position="393"/>
        <end position="412"/>
    </location>
</feature>
<reference evidence="4" key="2">
    <citation type="submission" date="2022-10" db="EMBL/GenBank/DDBJ databases">
        <authorList>
            <consortium name="ENA_rothamsted_submissions"/>
            <consortium name="culmorum"/>
            <person name="King R."/>
        </authorList>
    </citation>
    <scope>NUCLEOTIDE SEQUENCE</scope>
</reference>
<evidence type="ECO:0000256" key="3">
    <source>
        <dbReference type="SAM" id="Phobius"/>
    </source>
</evidence>
<dbReference type="Proteomes" id="UP001153714">
    <property type="component" value="Chromosome 14"/>
</dbReference>
<dbReference type="OrthoDB" id="6627676at2759"/>
<feature type="region of interest" description="Disordered" evidence="2">
    <location>
        <begin position="316"/>
        <end position="365"/>
    </location>
</feature>
<organism evidence="4 5">
    <name type="scientific">Diatraea saccharalis</name>
    <name type="common">sugarcane borer</name>
    <dbReference type="NCBI Taxonomy" id="40085"/>
    <lineage>
        <taxon>Eukaryota</taxon>
        <taxon>Metazoa</taxon>
        <taxon>Ecdysozoa</taxon>
        <taxon>Arthropoda</taxon>
        <taxon>Hexapoda</taxon>
        <taxon>Insecta</taxon>
        <taxon>Pterygota</taxon>
        <taxon>Neoptera</taxon>
        <taxon>Endopterygota</taxon>
        <taxon>Lepidoptera</taxon>
        <taxon>Glossata</taxon>
        <taxon>Ditrysia</taxon>
        <taxon>Pyraloidea</taxon>
        <taxon>Crambidae</taxon>
        <taxon>Crambinae</taxon>
        <taxon>Diatraea</taxon>
    </lineage>
</organism>
<feature type="region of interest" description="Disordered" evidence="2">
    <location>
        <begin position="551"/>
        <end position="573"/>
    </location>
</feature>
<feature type="coiled-coil region" evidence="1">
    <location>
        <begin position="701"/>
        <end position="871"/>
    </location>
</feature>
<keyword evidence="1" id="KW-0175">Coiled coil</keyword>
<accession>A0A9P0G2A4</accession>
<evidence type="ECO:0008006" key="6">
    <source>
        <dbReference type="Google" id="ProtNLM"/>
    </source>
</evidence>
<feature type="compositionally biased region" description="Polar residues" evidence="2">
    <location>
        <begin position="428"/>
        <end position="437"/>
    </location>
</feature>
<feature type="compositionally biased region" description="Polar residues" evidence="2">
    <location>
        <begin position="398"/>
        <end position="412"/>
    </location>
</feature>
<keyword evidence="3" id="KW-0472">Membrane</keyword>
<gene>
    <name evidence="4" type="ORF">DIATSA_LOCUS3645</name>
</gene>
<evidence type="ECO:0000256" key="1">
    <source>
        <dbReference type="SAM" id="Coils"/>
    </source>
</evidence>
<reference evidence="4" key="1">
    <citation type="submission" date="2021-12" db="EMBL/GenBank/DDBJ databases">
        <authorList>
            <person name="King R."/>
        </authorList>
    </citation>
    <scope>NUCLEOTIDE SEQUENCE</scope>
</reference>
<feature type="compositionally biased region" description="Polar residues" evidence="2">
    <location>
        <begin position="445"/>
        <end position="474"/>
    </location>
</feature>
<evidence type="ECO:0000313" key="5">
    <source>
        <dbReference type="Proteomes" id="UP001153714"/>
    </source>
</evidence>
<dbReference type="EMBL" id="OU893345">
    <property type="protein sequence ID" value="CAH0750286.1"/>
    <property type="molecule type" value="Genomic_DNA"/>
</dbReference>
<keyword evidence="5" id="KW-1185">Reference proteome</keyword>
<feature type="compositionally biased region" description="Low complexity" evidence="2">
    <location>
        <begin position="164"/>
        <end position="181"/>
    </location>
</feature>
<proteinExistence type="predicted"/>
<dbReference type="Gene3D" id="2.30.30.40">
    <property type="entry name" value="SH3 Domains"/>
    <property type="match status" value="1"/>
</dbReference>
<feature type="compositionally biased region" description="Polar residues" evidence="2">
    <location>
        <begin position="182"/>
        <end position="210"/>
    </location>
</feature>
<name>A0A9P0G2A4_9NEOP</name>
<protein>
    <recommendedName>
        <fullName evidence="6">SH3 domain-containing protein</fullName>
    </recommendedName>
</protein>
<keyword evidence="3" id="KW-1133">Transmembrane helix</keyword>